<evidence type="ECO:0000256" key="1">
    <source>
        <dbReference type="ARBA" id="ARBA00007664"/>
    </source>
</evidence>
<dbReference type="InterPro" id="IPR001316">
    <property type="entry name" value="Pept_S1A_streptogrisin"/>
</dbReference>
<evidence type="ECO:0000313" key="7">
    <source>
        <dbReference type="Proteomes" id="UP000671828"/>
    </source>
</evidence>
<dbReference type="AlphaFoldDB" id="A0A8T8I6R3"/>
<name>A0A8T8I6R3_9PSEU</name>
<dbReference type="SUPFAM" id="SSF50494">
    <property type="entry name" value="Trypsin-like serine proteases"/>
    <property type="match status" value="1"/>
</dbReference>
<evidence type="ECO:0000256" key="2">
    <source>
        <dbReference type="ARBA" id="ARBA00022670"/>
    </source>
</evidence>
<keyword evidence="3" id="KW-0378">Hydrolase</keyword>
<evidence type="ECO:0000256" key="3">
    <source>
        <dbReference type="ARBA" id="ARBA00022801"/>
    </source>
</evidence>
<protein>
    <submittedName>
        <fullName evidence="6">Serine protease</fullName>
    </submittedName>
</protein>
<reference evidence="6" key="1">
    <citation type="submission" date="2021-04" db="EMBL/GenBank/DDBJ databases">
        <title>Saccharothrix algeriensis WGS.</title>
        <authorList>
            <person name="Stuskova K."/>
            <person name="Hakalova E."/>
            <person name="Tebbal A.B."/>
            <person name="Eichmeier A."/>
        </authorList>
    </citation>
    <scope>NUCLEOTIDE SEQUENCE</scope>
    <source>
        <strain evidence="6">NRRL B-24137</strain>
    </source>
</reference>
<organism evidence="6 7">
    <name type="scientific">Saccharothrix algeriensis</name>
    <dbReference type="NCBI Taxonomy" id="173560"/>
    <lineage>
        <taxon>Bacteria</taxon>
        <taxon>Bacillati</taxon>
        <taxon>Actinomycetota</taxon>
        <taxon>Actinomycetes</taxon>
        <taxon>Pseudonocardiales</taxon>
        <taxon>Pseudonocardiaceae</taxon>
        <taxon>Saccharothrix</taxon>
    </lineage>
</organism>
<dbReference type="PRINTS" id="PR00861">
    <property type="entry name" value="ALYTICPTASE"/>
</dbReference>
<keyword evidence="2 6" id="KW-0645">Protease</keyword>
<evidence type="ECO:0000256" key="4">
    <source>
        <dbReference type="ARBA" id="ARBA00022825"/>
    </source>
</evidence>
<dbReference type="EMBL" id="CP072788">
    <property type="protein sequence ID" value="QTR06331.1"/>
    <property type="molecule type" value="Genomic_DNA"/>
</dbReference>
<gene>
    <name evidence="6" type="ORF">J7S33_21620</name>
</gene>
<sequence>MVHVRPAYAVVRVQDPSAWRQLPRVVGHPTTVTGSAEAPVGASVCAAGGRTGWRCGTVLAKNQSVHHPGGTITGLTRTSLCVQPGDDWLPVVSGGHAQGHLVGGSGCASYFFPINKVLAAEGFTLVTG</sequence>
<dbReference type="GO" id="GO:0006508">
    <property type="term" value="P:proteolysis"/>
    <property type="evidence" value="ECO:0007669"/>
    <property type="project" value="UniProtKB-KW"/>
</dbReference>
<proteinExistence type="inferred from homology"/>
<dbReference type="InterPro" id="IPR009003">
    <property type="entry name" value="Peptidase_S1_PA"/>
</dbReference>
<dbReference type="CDD" id="cd21112">
    <property type="entry name" value="alphaLP-like"/>
    <property type="match status" value="1"/>
</dbReference>
<comment type="similarity">
    <text evidence="1">Belongs to the peptidase S1 family.</text>
</comment>
<dbReference type="Gene3D" id="2.40.10.10">
    <property type="entry name" value="Trypsin-like serine proteases"/>
    <property type="match status" value="1"/>
</dbReference>
<evidence type="ECO:0000256" key="5">
    <source>
        <dbReference type="ARBA" id="ARBA00023157"/>
    </source>
</evidence>
<evidence type="ECO:0000313" key="6">
    <source>
        <dbReference type="EMBL" id="QTR06331.1"/>
    </source>
</evidence>
<dbReference type="Proteomes" id="UP000671828">
    <property type="component" value="Chromosome"/>
</dbReference>
<dbReference type="InterPro" id="IPR043504">
    <property type="entry name" value="Peptidase_S1_PA_chymotrypsin"/>
</dbReference>
<keyword evidence="5" id="KW-1015">Disulfide bond</keyword>
<dbReference type="GO" id="GO:0004252">
    <property type="term" value="F:serine-type endopeptidase activity"/>
    <property type="evidence" value="ECO:0007669"/>
    <property type="project" value="InterPro"/>
</dbReference>
<keyword evidence="4" id="KW-0720">Serine protease</keyword>
<accession>A0A8T8I6R3</accession>